<accession>A0ABX1PE19</accession>
<gene>
    <name evidence="2" type="ORF">DP116_26150</name>
</gene>
<comment type="similarity">
    <text evidence="1">Belongs to the phD/YefM antitoxin family.</text>
</comment>
<evidence type="ECO:0000313" key="3">
    <source>
        <dbReference type="Proteomes" id="UP000718564"/>
    </source>
</evidence>
<evidence type="ECO:0000313" key="2">
    <source>
        <dbReference type="EMBL" id="NMG22738.1"/>
    </source>
</evidence>
<organism evidence="2 3">
    <name type="scientific">Brasilonema bromeliae SPC951</name>
    <dbReference type="NCBI Taxonomy" id="385972"/>
    <lineage>
        <taxon>Bacteria</taxon>
        <taxon>Bacillati</taxon>
        <taxon>Cyanobacteriota</taxon>
        <taxon>Cyanophyceae</taxon>
        <taxon>Nostocales</taxon>
        <taxon>Scytonemataceae</taxon>
        <taxon>Brasilonema</taxon>
        <taxon>Bromeliae group (in: Brasilonema)</taxon>
    </lineage>
</organism>
<dbReference type="Gene3D" id="3.40.1620.10">
    <property type="entry name" value="YefM-like domain"/>
    <property type="match status" value="1"/>
</dbReference>
<sequence>MTQISLTEAQQHLPELIANLKPGEEIQICQNERAIARLIIEPRTTRKPRQPGSAIGTFTIIADDEEHLEDFCDYMR</sequence>
<dbReference type="InterPro" id="IPR036165">
    <property type="entry name" value="YefM-like_sf"/>
</dbReference>
<proteinExistence type="inferred from homology"/>
<dbReference type="SUPFAM" id="SSF143120">
    <property type="entry name" value="YefM-like"/>
    <property type="match status" value="1"/>
</dbReference>
<evidence type="ECO:0000256" key="1">
    <source>
        <dbReference type="ARBA" id="ARBA00009981"/>
    </source>
</evidence>
<protein>
    <submittedName>
        <fullName evidence="2">Antitoxin of toxin-antitoxin stability system</fullName>
    </submittedName>
</protein>
<dbReference type="EMBL" id="QMEB01000305">
    <property type="protein sequence ID" value="NMG22738.1"/>
    <property type="molecule type" value="Genomic_DNA"/>
</dbReference>
<dbReference type="Proteomes" id="UP000718564">
    <property type="component" value="Unassembled WGS sequence"/>
</dbReference>
<keyword evidence="3" id="KW-1185">Reference proteome</keyword>
<name>A0ABX1PE19_9CYAN</name>
<reference evidence="2 3" key="1">
    <citation type="submission" date="2018-06" db="EMBL/GenBank/DDBJ databases">
        <title>Comparative genomics of Brasilonema spp. strains.</title>
        <authorList>
            <person name="Alvarenga D.O."/>
            <person name="Fiore M.F."/>
            <person name="Varani A.M."/>
        </authorList>
    </citation>
    <scope>NUCLEOTIDE SEQUENCE [LARGE SCALE GENOMIC DNA]</scope>
    <source>
        <strain evidence="2 3">SPC951</strain>
    </source>
</reference>
<dbReference type="RefSeq" id="WP_169157923.1">
    <property type="nucleotide sequence ID" value="NZ_CAWPJE010000309.1"/>
</dbReference>
<comment type="caution">
    <text evidence="2">The sequence shown here is derived from an EMBL/GenBank/DDBJ whole genome shotgun (WGS) entry which is preliminary data.</text>
</comment>